<proteinExistence type="predicted"/>
<protein>
    <submittedName>
        <fullName evidence="1">Uncharacterized protein</fullName>
    </submittedName>
</protein>
<evidence type="ECO:0000313" key="2">
    <source>
        <dbReference type="Proteomes" id="UP001279734"/>
    </source>
</evidence>
<accession>A0AAD3TD55</accession>
<organism evidence="1 2">
    <name type="scientific">Nepenthes gracilis</name>
    <name type="common">Slender pitcher plant</name>
    <dbReference type="NCBI Taxonomy" id="150966"/>
    <lineage>
        <taxon>Eukaryota</taxon>
        <taxon>Viridiplantae</taxon>
        <taxon>Streptophyta</taxon>
        <taxon>Embryophyta</taxon>
        <taxon>Tracheophyta</taxon>
        <taxon>Spermatophyta</taxon>
        <taxon>Magnoliopsida</taxon>
        <taxon>eudicotyledons</taxon>
        <taxon>Gunneridae</taxon>
        <taxon>Pentapetalae</taxon>
        <taxon>Caryophyllales</taxon>
        <taxon>Nepenthaceae</taxon>
        <taxon>Nepenthes</taxon>
    </lineage>
</organism>
<dbReference type="Proteomes" id="UP001279734">
    <property type="component" value="Unassembled WGS sequence"/>
</dbReference>
<dbReference type="EMBL" id="BSYO01000032">
    <property type="protein sequence ID" value="GMH27068.1"/>
    <property type="molecule type" value="Genomic_DNA"/>
</dbReference>
<sequence>MNGNAYTSTLFVATSAAAVSSLSSVNRVSQREGEYVVRCYARRFAILGRYESSDPAAAGAFGWLYVRVRSMFFDGIVVVLSESGECRDWSLARIDSLLHISFADAKLHSAPFVDDAICWSGLQSAFVISLETNLPTVVGGCSLCLVVESVCCRCCFRCVHSLALGWSVAQVFLSLWFFHLNYILIFGCSFLWNCALNTGGSFDAYPVDSSFGFGPCSLFERDGFLANEGFRLLVVIPKNGFSRFGWGGFPV</sequence>
<name>A0AAD3TD55_NEPGR</name>
<evidence type="ECO:0000313" key="1">
    <source>
        <dbReference type="EMBL" id="GMH27068.1"/>
    </source>
</evidence>
<reference evidence="1" key="1">
    <citation type="submission" date="2023-05" db="EMBL/GenBank/DDBJ databases">
        <title>Nepenthes gracilis genome sequencing.</title>
        <authorList>
            <person name="Fukushima K."/>
        </authorList>
    </citation>
    <scope>NUCLEOTIDE SEQUENCE</scope>
    <source>
        <strain evidence="1">SING2019-196</strain>
    </source>
</reference>
<dbReference type="AlphaFoldDB" id="A0AAD3TD55"/>
<keyword evidence="2" id="KW-1185">Reference proteome</keyword>
<gene>
    <name evidence="1" type="ORF">Nepgr_028911</name>
</gene>
<comment type="caution">
    <text evidence="1">The sequence shown here is derived from an EMBL/GenBank/DDBJ whole genome shotgun (WGS) entry which is preliminary data.</text>
</comment>